<sequence>MEFRTLKLEAYRSLNKNIIFNNENQKIDITQLFDAYDFINILYVEYEHENINMIMKRQNYFYYKNFSSNGEHFYINNKFKNCNFILLSLGDSYFICNYNNDKSIAFDEIIIDYLRDKTPCFVLTKNVNKIEYLNSYFKIIKIGILDLYYIDYNNGLLTKAAVKTRT</sequence>
<proteinExistence type="predicted"/>
<evidence type="ECO:0000313" key="1">
    <source>
        <dbReference type="EMBL" id="ARF10496.1"/>
    </source>
</evidence>
<accession>A0A1V0SFI9</accession>
<reference evidence="1" key="1">
    <citation type="journal article" date="2017" name="Science">
        <title>Giant viruses with an expanded complement of translation system components.</title>
        <authorList>
            <person name="Schulz F."/>
            <person name="Yutin N."/>
            <person name="Ivanova N.N."/>
            <person name="Ortega D.R."/>
            <person name="Lee T.K."/>
            <person name="Vierheilig J."/>
            <person name="Daims H."/>
            <person name="Horn M."/>
            <person name="Wagner M."/>
            <person name="Jensen G.J."/>
            <person name="Kyrpides N.C."/>
            <person name="Koonin E.V."/>
            <person name="Woyke T."/>
        </authorList>
    </citation>
    <scope>NUCLEOTIDE SEQUENCE</scope>
    <source>
        <strain evidence="1">HKV1</strain>
    </source>
</reference>
<dbReference type="EMBL" id="KY684104">
    <property type="protein sequence ID" value="ARF10496.1"/>
    <property type="molecule type" value="Genomic_DNA"/>
</dbReference>
<gene>
    <name evidence="1" type="ORF">Hokovirus_2_23</name>
</gene>
<protein>
    <submittedName>
        <fullName evidence="1">Uncharacterized protein</fullName>
    </submittedName>
</protein>
<organism evidence="1">
    <name type="scientific">Hokovirus HKV1</name>
    <dbReference type="NCBI Taxonomy" id="1977638"/>
    <lineage>
        <taxon>Viruses</taxon>
        <taxon>Varidnaviria</taxon>
        <taxon>Bamfordvirae</taxon>
        <taxon>Nucleocytoviricota</taxon>
        <taxon>Megaviricetes</taxon>
        <taxon>Imitervirales</taxon>
        <taxon>Mimiviridae</taxon>
        <taxon>Klosneuvirinae</taxon>
        <taxon>Hokovirus</taxon>
    </lineage>
</organism>
<name>A0A1V0SFI9_9VIRU</name>